<proteinExistence type="predicted"/>
<name>A0A4R3L447_9BACL</name>
<gene>
    <name evidence="1" type="ORF">EDD58_107128</name>
</gene>
<dbReference type="AlphaFoldDB" id="A0A4R3L447"/>
<dbReference type="Proteomes" id="UP000294937">
    <property type="component" value="Unassembled WGS sequence"/>
</dbReference>
<organism evidence="1 2">
    <name type="scientific">Hazenella coriacea</name>
    <dbReference type="NCBI Taxonomy" id="1179467"/>
    <lineage>
        <taxon>Bacteria</taxon>
        <taxon>Bacillati</taxon>
        <taxon>Bacillota</taxon>
        <taxon>Bacilli</taxon>
        <taxon>Bacillales</taxon>
        <taxon>Thermoactinomycetaceae</taxon>
        <taxon>Hazenella</taxon>
    </lineage>
</organism>
<dbReference type="RefSeq" id="WP_131925834.1">
    <property type="nucleotide sequence ID" value="NZ_SMAG01000007.1"/>
</dbReference>
<dbReference type="OrthoDB" id="2989402at2"/>
<evidence type="ECO:0000313" key="1">
    <source>
        <dbReference type="EMBL" id="TCS93480.1"/>
    </source>
</evidence>
<accession>A0A4R3L447</accession>
<reference evidence="1 2" key="1">
    <citation type="submission" date="2019-03" db="EMBL/GenBank/DDBJ databases">
        <title>Genomic Encyclopedia of Type Strains, Phase IV (KMG-IV): sequencing the most valuable type-strain genomes for metagenomic binning, comparative biology and taxonomic classification.</title>
        <authorList>
            <person name="Goeker M."/>
        </authorList>
    </citation>
    <scope>NUCLEOTIDE SEQUENCE [LARGE SCALE GENOMIC DNA]</scope>
    <source>
        <strain evidence="1 2">DSM 45707</strain>
    </source>
</reference>
<protein>
    <submittedName>
        <fullName evidence="1">Uncharacterized protein</fullName>
    </submittedName>
</protein>
<comment type="caution">
    <text evidence="1">The sequence shown here is derived from an EMBL/GenBank/DDBJ whole genome shotgun (WGS) entry which is preliminary data.</text>
</comment>
<keyword evidence="2" id="KW-1185">Reference proteome</keyword>
<sequence length="68" mass="8209">MEVKFWFDQEKQAMIVIHCLSGERREIREPKKIDQFLQEYGVTLKECKSVTEDTDRMHLFKMIRIMSG</sequence>
<evidence type="ECO:0000313" key="2">
    <source>
        <dbReference type="Proteomes" id="UP000294937"/>
    </source>
</evidence>
<dbReference type="EMBL" id="SMAG01000007">
    <property type="protein sequence ID" value="TCS93480.1"/>
    <property type="molecule type" value="Genomic_DNA"/>
</dbReference>